<sequence>MKLIAGSPPEALRMNHGIHNMISRKKLNHGTIKFYSYENH</sequence>
<accession>A0A1I6VLP9</accession>
<protein>
    <submittedName>
        <fullName evidence="1">Uncharacterized protein</fullName>
    </submittedName>
</protein>
<dbReference type="Proteomes" id="UP000183209">
    <property type="component" value="Unassembled WGS sequence"/>
</dbReference>
<gene>
    <name evidence="1" type="ORF">SAMN04487906_3223</name>
</gene>
<dbReference type="AlphaFoldDB" id="A0A1I6VLP9"/>
<reference evidence="1 2" key="1">
    <citation type="submission" date="2016-10" db="EMBL/GenBank/DDBJ databases">
        <authorList>
            <person name="de Groot N.N."/>
        </authorList>
    </citation>
    <scope>NUCLEOTIDE SEQUENCE [LARGE SCALE GENOMIC DNA]</scope>
    <source>
        <strain evidence="1 2">CGMCC 1.6114</strain>
    </source>
</reference>
<evidence type="ECO:0000313" key="2">
    <source>
        <dbReference type="Proteomes" id="UP000183209"/>
    </source>
</evidence>
<name>A0A1I6VLP9_9FLAO</name>
<dbReference type="EMBL" id="FPAG01000010">
    <property type="protein sequence ID" value="SFT14633.1"/>
    <property type="molecule type" value="Genomic_DNA"/>
</dbReference>
<proteinExistence type="predicted"/>
<evidence type="ECO:0000313" key="1">
    <source>
        <dbReference type="EMBL" id="SFT14633.1"/>
    </source>
</evidence>
<organism evidence="1 2">
    <name type="scientific">Zhouia amylolytica</name>
    <dbReference type="NCBI Taxonomy" id="376730"/>
    <lineage>
        <taxon>Bacteria</taxon>
        <taxon>Pseudomonadati</taxon>
        <taxon>Bacteroidota</taxon>
        <taxon>Flavobacteriia</taxon>
        <taxon>Flavobacteriales</taxon>
        <taxon>Flavobacteriaceae</taxon>
        <taxon>Zhouia</taxon>
    </lineage>
</organism>